<keyword evidence="2" id="KW-1185">Reference proteome</keyword>
<name>X6L8T2_RETFI</name>
<evidence type="ECO:0000313" key="2">
    <source>
        <dbReference type="Proteomes" id="UP000023152"/>
    </source>
</evidence>
<organism evidence="1 2">
    <name type="scientific">Reticulomyxa filosa</name>
    <dbReference type="NCBI Taxonomy" id="46433"/>
    <lineage>
        <taxon>Eukaryota</taxon>
        <taxon>Sar</taxon>
        <taxon>Rhizaria</taxon>
        <taxon>Retaria</taxon>
        <taxon>Foraminifera</taxon>
        <taxon>Monothalamids</taxon>
        <taxon>Reticulomyxidae</taxon>
        <taxon>Reticulomyxa</taxon>
    </lineage>
</organism>
<accession>X6L8T2</accession>
<gene>
    <name evidence="1" type="ORF">RFI_39083</name>
</gene>
<proteinExistence type="predicted"/>
<dbReference type="Proteomes" id="UP000023152">
    <property type="component" value="Unassembled WGS sequence"/>
</dbReference>
<protein>
    <submittedName>
        <fullName evidence="1">Uncharacterized protein</fullName>
    </submittedName>
</protein>
<evidence type="ECO:0000313" key="1">
    <source>
        <dbReference type="EMBL" id="ETN98417.1"/>
    </source>
</evidence>
<comment type="caution">
    <text evidence="1">The sequence shown here is derived from an EMBL/GenBank/DDBJ whole genome shotgun (WGS) entry which is preliminary data.</text>
</comment>
<sequence>MYLNIADVNVNLCVVNCMVEMDMSIFIVDVLECQFFLDCIVFALRVLWKIRIIWFVDLIDLLLEICNDDVFAMLLHNFMHCSNINILSFHMLLNNVPHDIAIIFTLIC</sequence>
<reference evidence="1 2" key="1">
    <citation type="journal article" date="2013" name="Curr. Biol.">
        <title>The Genome of the Foraminiferan Reticulomyxa filosa.</title>
        <authorList>
            <person name="Glockner G."/>
            <person name="Hulsmann N."/>
            <person name="Schleicher M."/>
            <person name="Noegel A.A."/>
            <person name="Eichinger L."/>
            <person name="Gallinger C."/>
            <person name="Pawlowski J."/>
            <person name="Sierra R."/>
            <person name="Euteneuer U."/>
            <person name="Pillet L."/>
            <person name="Moustafa A."/>
            <person name="Platzer M."/>
            <person name="Groth M."/>
            <person name="Szafranski K."/>
            <person name="Schliwa M."/>
        </authorList>
    </citation>
    <scope>NUCLEOTIDE SEQUENCE [LARGE SCALE GENOMIC DNA]</scope>
</reference>
<dbReference type="EMBL" id="ASPP01046747">
    <property type="protein sequence ID" value="ETN98417.1"/>
    <property type="molecule type" value="Genomic_DNA"/>
</dbReference>
<dbReference type="AlphaFoldDB" id="X6L8T2"/>